<organism evidence="1 2">
    <name type="scientific">Pristionchus fissidentatus</name>
    <dbReference type="NCBI Taxonomy" id="1538716"/>
    <lineage>
        <taxon>Eukaryota</taxon>
        <taxon>Metazoa</taxon>
        <taxon>Ecdysozoa</taxon>
        <taxon>Nematoda</taxon>
        <taxon>Chromadorea</taxon>
        <taxon>Rhabditida</taxon>
        <taxon>Rhabditina</taxon>
        <taxon>Diplogasteromorpha</taxon>
        <taxon>Diplogasteroidea</taxon>
        <taxon>Neodiplogasteridae</taxon>
        <taxon>Pristionchus</taxon>
    </lineage>
</organism>
<comment type="caution">
    <text evidence="1">The sequence shown here is derived from an EMBL/GenBank/DDBJ whole genome shotgun (WGS) entry which is preliminary data.</text>
</comment>
<reference evidence="1" key="1">
    <citation type="submission" date="2023-10" db="EMBL/GenBank/DDBJ databases">
        <title>Genome assembly of Pristionchus species.</title>
        <authorList>
            <person name="Yoshida K."/>
            <person name="Sommer R.J."/>
        </authorList>
    </citation>
    <scope>NUCLEOTIDE SEQUENCE</scope>
    <source>
        <strain evidence="1">RS5133</strain>
    </source>
</reference>
<accession>A0AAV5VKH5</accession>
<dbReference type="AlphaFoldDB" id="A0AAV5VKH5"/>
<sequence length="109" mass="12457">NTNVEELGMIDQNFIMNFANISAPNGLFLIVASDHEGGSVPRGQFSPSREIVESLYRFSTIWLCSMTLPTEWICELLSMRLAQEREGTFRFSITAFLNLQQFQMLENSE</sequence>
<proteinExistence type="predicted"/>
<gene>
    <name evidence="1" type="ORF">PFISCL1PPCAC_10070</name>
</gene>
<evidence type="ECO:0000313" key="1">
    <source>
        <dbReference type="EMBL" id="GMT18773.1"/>
    </source>
</evidence>
<dbReference type="Proteomes" id="UP001432322">
    <property type="component" value="Unassembled WGS sequence"/>
</dbReference>
<evidence type="ECO:0000313" key="2">
    <source>
        <dbReference type="Proteomes" id="UP001432322"/>
    </source>
</evidence>
<protein>
    <submittedName>
        <fullName evidence="1">Uncharacterized protein</fullName>
    </submittedName>
</protein>
<feature type="non-terminal residue" evidence="1">
    <location>
        <position position="1"/>
    </location>
</feature>
<name>A0AAV5VKH5_9BILA</name>
<dbReference type="EMBL" id="BTSY01000003">
    <property type="protein sequence ID" value="GMT18773.1"/>
    <property type="molecule type" value="Genomic_DNA"/>
</dbReference>
<feature type="non-terminal residue" evidence="1">
    <location>
        <position position="109"/>
    </location>
</feature>
<keyword evidence="2" id="KW-1185">Reference proteome</keyword>